<sequence length="326" mass="38578">MINGELISVVIPVYNVEKYLPKCIESIINQTYTNLQIILVDDGSTDNSGSICDEYKKKDTRIMVIHKKNGGLSDARNVGIKYSKGKYIGFVDSDDYINKKMYEIMMENMVNNKANISIVNRYYVFEDGQEFLRYSINESIKVMSNLEAIEEMNNFSTFDMAAWDKLYEKELFNDIEFPVGKLSEDFYIMYLLFEKCKRIVYDSSPLYYYYQRNNSISRNKKINFDFVRAAKEQMTYIENRYPKLKPCMRVAYISANLTVYNSYLKQRMIPEKCVVKEIKREIGKNISYLKQNTTISKIKKIQIRLFLLNMSLYNLSFQLYKIKKRI</sequence>
<protein>
    <submittedName>
        <fullName evidence="4">Glycosyl transferase, group 2 family</fullName>
        <ecNumber evidence="4">2.4.-.-</ecNumber>
    </submittedName>
</protein>
<dbReference type="Pfam" id="PF00535">
    <property type="entry name" value="Glycos_transf_2"/>
    <property type="match status" value="1"/>
</dbReference>
<organism evidence="4 5">
    <name type="scientific">Clostridium butyricum E4 str. BoNT E BL5262</name>
    <dbReference type="NCBI Taxonomy" id="632245"/>
    <lineage>
        <taxon>Bacteria</taxon>
        <taxon>Bacillati</taxon>
        <taxon>Bacillota</taxon>
        <taxon>Clostridia</taxon>
        <taxon>Eubacteriales</taxon>
        <taxon>Clostridiaceae</taxon>
        <taxon>Clostridium</taxon>
    </lineage>
</organism>
<dbReference type="Proteomes" id="UP000003081">
    <property type="component" value="Unassembled WGS sequence"/>
</dbReference>
<evidence type="ECO:0000256" key="2">
    <source>
        <dbReference type="ARBA" id="ARBA00022679"/>
    </source>
</evidence>
<dbReference type="RefSeq" id="WP_003407092.1">
    <property type="nucleotide sequence ID" value="NZ_ACOM01000002.1"/>
</dbReference>
<dbReference type="InterPro" id="IPR029044">
    <property type="entry name" value="Nucleotide-diphossugar_trans"/>
</dbReference>
<dbReference type="CDD" id="cd00761">
    <property type="entry name" value="Glyco_tranf_GTA_type"/>
    <property type="match status" value="1"/>
</dbReference>
<accession>C4IDA4</accession>
<dbReference type="PANTHER" id="PTHR22916">
    <property type="entry name" value="GLYCOSYLTRANSFERASE"/>
    <property type="match status" value="1"/>
</dbReference>
<evidence type="ECO:0000256" key="1">
    <source>
        <dbReference type="ARBA" id="ARBA00022676"/>
    </source>
</evidence>
<evidence type="ECO:0000313" key="5">
    <source>
        <dbReference type="Proteomes" id="UP000003081"/>
    </source>
</evidence>
<dbReference type="AlphaFoldDB" id="C4IDA4"/>
<reference evidence="4 5" key="1">
    <citation type="submission" date="2009-08" db="EMBL/GenBank/DDBJ databases">
        <authorList>
            <person name="Shrivastava S."/>
            <person name="Brinkac L.B."/>
            <person name="Brown J.L."/>
            <person name="Bruce D.B."/>
            <person name="Detter C."/>
            <person name="Green L.D."/>
            <person name="Munk C.A."/>
            <person name="Rogers Y.C."/>
            <person name="Tapia R."/>
            <person name="Sims D.R."/>
            <person name="Smith L.A."/>
            <person name="Smith T.J."/>
            <person name="Sutton G."/>
            <person name="Brettin T."/>
        </authorList>
    </citation>
    <scope>NUCLEOTIDE SEQUENCE [LARGE SCALE GENOMIC DNA]</scope>
    <source>
        <strain evidence="5">E4 str. BoNT E BL5262</strain>
    </source>
</reference>
<keyword evidence="1 4" id="KW-0328">Glycosyltransferase</keyword>
<dbReference type="EMBL" id="ACOM01000002">
    <property type="protein sequence ID" value="EEP55886.1"/>
    <property type="molecule type" value="Genomic_DNA"/>
</dbReference>
<evidence type="ECO:0000259" key="3">
    <source>
        <dbReference type="Pfam" id="PF00535"/>
    </source>
</evidence>
<dbReference type="Gene3D" id="3.90.550.10">
    <property type="entry name" value="Spore Coat Polysaccharide Biosynthesis Protein SpsA, Chain A"/>
    <property type="match status" value="1"/>
</dbReference>
<dbReference type="GO" id="GO:0016757">
    <property type="term" value="F:glycosyltransferase activity"/>
    <property type="evidence" value="ECO:0007669"/>
    <property type="project" value="UniProtKB-KW"/>
</dbReference>
<dbReference type="HOGENOM" id="CLU_025996_25_1_9"/>
<proteinExistence type="predicted"/>
<keyword evidence="5" id="KW-1185">Reference proteome</keyword>
<name>C4IDA4_CLOBU</name>
<dbReference type="SUPFAM" id="SSF53448">
    <property type="entry name" value="Nucleotide-diphospho-sugar transferases"/>
    <property type="match status" value="1"/>
</dbReference>
<evidence type="ECO:0000313" key="4">
    <source>
        <dbReference type="EMBL" id="EEP55886.1"/>
    </source>
</evidence>
<dbReference type="EC" id="2.4.-.-" evidence="4"/>
<comment type="caution">
    <text evidence="4">The sequence shown here is derived from an EMBL/GenBank/DDBJ whole genome shotgun (WGS) entry which is preliminary data.</text>
</comment>
<gene>
    <name evidence="4" type="ORF">CLP_3333</name>
</gene>
<dbReference type="eggNOG" id="COG1216">
    <property type="taxonomic scope" value="Bacteria"/>
</dbReference>
<dbReference type="InterPro" id="IPR001173">
    <property type="entry name" value="Glyco_trans_2-like"/>
</dbReference>
<feature type="domain" description="Glycosyltransferase 2-like" evidence="3">
    <location>
        <begin position="8"/>
        <end position="172"/>
    </location>
</feature>
<keyword evidence="2 4" id="KW-0808">Transferase</keyword>
<dbReference type="PANTHER" id="PTHR22916:SF51">
    <property type="entry name" value="GLYCOSYLTRANSFERASE EPSH-RELATED"/>
    <property type="match status" value="1"/>
</dbReference>